<evidence type="ECO:0000256" key="5">
    <source>
        <dbReference type="ARBA" id="ARBA00023155"/>
    </source>
</evidence>
<evidence type="ECO:0000256" key="6">
    <source>
        <dbReference type="ARBA" id="ARBA00023163"/>
    </source>
</evidence>
<dbReference type="GO" id="GO:0003700">
    <property type="term" value="F:DNA-binding transcription factor activity"/>
    <property type="evidence" value="ECO:0007669"/>
    <property type="project" value="InterPro"/>
</dbReference>
<protein>
    <recommendedName>
        <fullName evidence="12">Homeobox domain-containing protein</fullName>
    </recommendedName>
</protein>
<dbReference type="SMART" id="SM00389">
    <property type="entry name" value="HOX"/>
    <property type="match status" value="1"/>
</dbReference>
<evidence type="ECO:0000259" key="12">
    <source>
        <dbReference type="PROSITE" id="PS50071"/>
    </source>
</evidence>
<feature type="region of interest" description="Disordered" evidence="11">
    <location>
        <begin position="128"/>
        <end position="147"/>
    </location>
</feature>
<evidence type="ECO:0000256" key="3">
    <source>
        <dbReference type="ARBA" id="ARBA00023015"/>
    </source>
</evidence>
<keyword evidence="4 9" id="KW-0238">DNA-binding</keyword>
<feature type="compositionally biased region" description="Polar residues" evidence="11">
    <location>
        <begin position="199"/>
        <end position="212"/>
    </location>
</feature>
<dbReference type="InterPro" id="IPR044555">
    <property type="entry name" value="WUSCHEL-like"/>
</dbReference>
<evidence type="ECO:0000256" key="2">
    <source>
        <dbReference type="ARBA" id="ARBA00022473"/>
    </source>
</evidence>
<dbReference type="SUPFAM" id="SSF46689">
    <property type="entry name" value="Homeodomain-like"/>
    <property type="match status" value="1"/>
</dbReference>
<keyword evidence="5 9" id="KW-0371">Homeobox</keyword>
<sequence length="381" mass="43214">MWMMGYNDDGDLYVADSFNGQKLHPLAPSPISSVTLNYGSNGHVISSPPLPNPNHIEQGKREFNPHQVMVSSRWNPTPEQLRTLEDLYRHGMRTPSADQIQQITAQLRRYGKIEGKNVFYWFQNHKARERQKRRRQMESSNHHNTDGVGHLEVEIIGRKDTGDEGACNKTMLGGVDDDRHGQTNKDADDSNNWAPPPMNCSTPSEEPATSTAMKKEAKRDGGENISSSHLEHCQWMKINGNGENHSRKDVIKTWQPMVQHHLLSYPPAAHLINTPIMDPRLVNINKPLSSHHLTSFLIAPAVPAPPLYTNLMHEDIFINSHLLTISNEEDEEEDNSQTLQLFPLRSGESYTKEKETEMSVSLINSSATHPHQFFEFLPLKN</sequence>
<dbReference type="Proteomes" id="UP001346149">
    <property type="component" value="Unassembled WGS sequence"/>
</dbReference>
<proteinExistence type="inferred from homology"/>
<dbReference type="InterPro" id="IPR009057">
    <property type="entry name" value="Homeodomain-like_sf"/>
</dbReference>
<dbReference type="FunFam" id="1.10.10.60:FF:000146">
    <property type="entry name" value="WUSCHEL-related homeobox 4"/>
    <property type="match status" value="1"/>
</dbReference>
<evidence type="ECO:0000256" key="10">
    <source>
        <dbReference type="RuleBase" id="RU000682"/>
    </source>
</evidence>
<dbReference type="GO" id="GO:0099402">
    <property type="term" value="P:plant organ development"/>
    <property type="evidence" value="ECO:0007669"/>
    <property type="project" value="InterPro"/>
</dbReference>
<feature type="compositionally biased region" description="Basic and acidic residues" evidence="11">
    <location>
        <begin position="176"/>
        <end position="188"/>
    </location>
</feature>
<feature type="compositionally biased region" description="Basic and acidic residues" evidence="11">
    <location>
        <begin position="136"/>
        <end position="147"/>
    </location>
</feature>
<dbReference type="InterPro" id="IPR001356">
    <property type="entry name" value="HD"/>
</dbReference>
<feature type="DNA-binding region" description="Homeobox" evidence="9">
    <location>
        <begin position="69"/>
        <end position="133"/>
    </location>
</feature>
<evidence type="ECO:0000256" key="11">
    <source>
        <dbReference type="SAM" id="MobiDB-lite"/>
    </source>
</evidence>
<evidence type="ECO:0000256" key="7">
    <source>
        <dbReference type="ARBA" id="ARBA00023242"/>
    </source>
</evidence>
<dbReference type="PANTHER" id="PTHR45940">
    <property type="entry name" value="WUSCHEL-RELATED HOMEOBOX 1-RELATED"/>
    <property type="match status" value="1"/>
</dbReference>
<keyword evidence="2" id="KW-0217">Developmental protein</keyword>
<evidence type="ECO:0000256" key="4">
    <source>
        <dbReference type="ARBA" id="ARBA00023125"/>
    </source>
</evidence>
<dbReference type="EMBL" id="JAXQNO010000017">
    <property type="protein sequence ID" value="KAK4779387.1"/>
    <property type="molecule type" value="Genomic_DNA"/>
</dbReference>
<feature type="domain" description="Homeobox" evidence="12">
    <location>
        <begin position="67"/>
        <end position="132"/>
    </location>
</feature>
<dbReference type="PANTHER" id="PTHR45940:SF13">
    <property type="entry name" value="WUSCHEL-RELATED HOMEOBOX 1"/>
    <property type="match status" value="1"/>
</dbReference>
<evidence type="ECO:0000256" key="9">
    <source>
        <dbReference type="PROSITE-ProRule" id="PRU00108"/>
    </source>
</evidence>
<evidence type="ECO:0000313" key="13">
    <source>
        <dbReference type="EMBL" id="KAK4779387.1"/>
    </source>
</evidence>
<keyword evidence="7 9" id="KW-0539">Nucleus</keyword>
<dbReference type="Gene3D" id="1.10.10.60">
    <property type="entry name" value="Homeodomain-like"/>
    <property type="match status" value="1"/>
</dbReference>
<dbReference type="CDD" id="cd00086">
    <property type="entry name" value="homeodomain"/>
    <property type="match status" value="1"/>
</dbReference>
<keyword evidence="3" id="KW-0805">Transcription regulation</keyword>
<comment type="subcellular location">
    <subcellularLocation>
        <location evidence="1 9 10">Nucleus</location>
    </subcellularLocation>
</comment>
<name>A0AAN7QUP0_TRANT</name>
<dbReference type="Pfam" id="PF00046">
    <property type="entry name" value="Homeodomain"/>
    <property type="match status" value="1"/>
</dbReference>
<gene>
    <name evidence="13" type="ORF">SAY86_006915</name>
</gene>
<evidence type="ECO:0000256" key="8">
    <source>
        <dbReference type="ARBA" id="ARBA00024040"/>
    </source>
</evidence>
<keyword evidence="14" id="KW-1185">Reference proteome</keyword>
<dbReference type="GO" id="GO:0005634">
    <property type="term" value="C:nucleus"/>
    <property type="evidence" value="ECO:0007669"/>
    <property type="project" value="UniProtKB-SubCell"/>
</dbReference>
<evidence type="ECO:0000256" key="1">
    <source>
        <dbReference type="ARBA" id="ARBA00004123"/>
    </source>
</evidence>
<dbReference type="AlphaFoldDB" id="A0AAN7QUP0"/>
<organism evidence="13 14">
    <name type="scientific">Trapa natans</name>
    <name type="common">Water chestnut</name>
    <dbReference type="NCBI Taxonomy" id="22666"/>
    <lineage>
        <taxon>Eukaryota</taxon>
        <taxon>Viridiplantae</taxon>
        <taxon>Streptophyta</taxon>
        <taxon>Embryophyta</taxon>
        <taxon>Tracheophyta</taxon>
        <taxon>Spermatophyta</taxon>
        <taxon>Magnoliopsida</taxon>
        <taxon>eudicotyledons</taxon>
        <taxon>Gunneridae</taxon>
        <taxon>Pentapetalae</taxon>
        <taxon>rosids</taxon>
        <taxon>malvids</taxon>
        <taxon>Myrtales</taxon>
        <taxon>Lythraceae</taxon>
        <taxon>Trapa</taxon>
    </lineage>
</organism>
<keyword evidence="6" id="KW-0804">Transcription</keyword>
<feature type="region of interest" description="Disordered" evidence="11">
    <location>
        <begin position="170"/>
        <end position="225"/>
    </location>
</feature>
<feature type="compositionally biased region" description="Basic and acidic residues" evidence="11">
    <location>
        <begin position="213"/>
        <end position="222"/>
    </location>
</feature>
<evidence type="ECO:0000313" key="14">
    <source>
        <dbReference type="Proteomes" id="UP001346149"/>
    </source>
</evidence>
<accession>A0AAN7QUP0</accession>
<comment type="caution">
    <text evidence="13">The sequence shown here is derived from an EMBL/GenBank/DDBJ whole genome shotgun (WGS) entry which is preliminary data.</text>
</comment>
<reference evidence="13 14" key="1">
    <citation type="journal article" date="2023" name="Hortic Res">
        <title>Pangenome of water caltrop reveals structural variations and asymmetric subgenome divergence after allopolyploidization.</title>
        <authorList>
            <person name="Zhang X."/>
            <person name="Chen Y."/>
            <person name="Wang L."/>
            <person name="Yuan Y."/>
            <person name="Fang M."/>
            <person name="Shi L."/>
            <person name="Lu R."/>
            <person name="Comes H.P."/>
            <person name="Ma Y."/>
            <person name="Chen Y."/>
            <person name="Huang G."/>
            <person name="Zhou Y."/>
            <person name="Zheng Z."/>
            <person name="Qiu Y."/>
        </authorList>
    </citation>
    <scope>NUCLEOTIDE SEQUENCE [LARGE SCALE GENOMIC DNA]</scope>
    <source>
        <strain evidence="13">F231</strain>
    </source>
</reference>
<dbReference type="GO" id="GO:0003677">
    <property type="term" value="F:DNA binding"/>
    <property type="evidence" value="ECO:0007669"/>
    <property type="project" value="UniProtKB-UniRule"/>
</dbReference>
<dbReference type="PROSITE" id="PS50071">
    <property type="entry name" value="HOMEOBOX_2"/>
    <property type="match status" value="1"/>
</dbReference>
<comment type="similarity">
    <text evidence="8">Belongs to the WUS homeobox family.</text>
</comment>